<evidence type="ECO:0000259" key="5">
    <source>
        <dbReference type="PROSITE" id="PS51747"/>
    </source>
</evidence>
<dbReference type="SUPFAM" id="SSF53927">
    <property type="entry name" value="Cytidine deaminase-like"/>
    <property type="match status" value="1"/>
</dbReference>
<evidence type="ECO:0000256" key="3">
    <source>
        <dbReference type="PIRSR" id="PIRSR006019-1"/>
    </source>
</evidence>
<dbReference type="CDD" id="cd01286">
    <property type="entry name" value="deoxycytidylate_deaminase"/>
    <property type="match status" value="1"/>
</dbReference>
<feature type="binding site" evidence="4">
    <location>
        <position position="111"/>
    </location>
    <ligand>
        <name>Zn(2+)</name>
        <dbReference type="ChEBI" id="CHEBI:29105"/>
        <note>catalytic</note>
    </ligand>
</feature>
<dbReference type="PIRSF" id="PIRSF006019">
    <property type="entry name" value="dCMP_deaminase"/>
    <property type="match status" value="1"/>
</dbReference>
<evidence type="ECO:0000256" key="1">
    <source>
        <dbReference type="ARBA" id="ARBA00001947"/>
    </source>
</evidence>
<dbReference type="InterPro" id="IPR016193">
    <property type="entry name" value="Cytidine_deaminase-like"/>
</dbReference>
<feature type="binding site" evidence="4">
    <location>
        <position position="114"/>
    </location>
    <ligand>
        <name>Zn(2+)</name>
        <dbReference type="ChEBI" id="CHEBI:29105"/>
        <note>catalytic</note>
    </ligand>
</feature>
<feature type="active site" description="Proton donor" evidence="3">
    <location>
        <position position="84"/>
    </location>
</feature>
<keyword evidence="2" id="KW-0378">Hydrolase</keyword>
<evidence type="ECO:0000313" key="6">
    <source>
        <dbReference type="EMBL" id="SKA56520.1"/>
    </source>
</evidence>
<feature type="domain" description="CMP/dCMP-type deaminase" evidence="5">
    <location>
        <begin position="17"/>
        <end position="139"/>
    </location>
</feature>
<dbReference type="GO" id="GO:0008270">
    <property type="term" value="F:zinc ion binding"/>
    <property type="evidence" value="ECO:0007669"/>
    <property type="project" value="InterPro"/>
</dbReference>
<accession>A0A1T4UV12</accession>
<dbReference type="STRING" id="83771.SAMN02910357_02208"/>
<dbReference type="InterPro" id="IPR015517">
    <property type="entry name" value="dCMP_deaminase-rel"/>
</dbReference>
<comment type="cofactor">
    <cofactor evidence="1 4">
        <name>Zn(2+)</name>
        <dbReference type="ChEBI" id="CHEBI:29105"/>
    </cofactor>
</comment>
<keyword evidence="7" id="KW-1185">Reference proteome</keyword>
<dbReference type="InterPro" id="IPR035105">
    <property type="entry name" value="Deoxycytidylate_deaminase_dom"/>
</dbReference>
<dbReference type="Gene3D" id="3.40.140.10">
    <property type="entry name" value="Cytidine Deaminase, domain 2"/>
    <property type="match status" value="1"/>
</dbReference>
<protein>
    <submittedName>
        <fullName evidence="6">dCMP deaminase</fullName>
    </submittedName>
</protein>
<dbReference type="AlphaFoldDB" id="A0A1T4UV12"/>
<dbReference type="Proteomes" id="UP000242432">
    <property type="component" value="Unassembled WGS sequence"/>
</dbReference>
<organism evidence="6 7">
    <name type="scientific">Succinivibrio dextrinosolvens DSM 3072</name>
    <dbReference type="NCBI Taxonomy" id="1123324"/>
    <lineage>
        <taxon>Bacteria</taxon>
        <taxon>Pseudomonadati</taxon>
        <taxon>Pseudomonadota</taxon>
        <taxon>Gammaproteobacteria</taxon>
        <taxon>Aeromonadales</taxon>
        <taxon>Succinivibrionaceae</taxon>
        <taxon>Succinivibrio</taxon>
    </lineage>
</organism>
<dbReference type="PANTHER" id="PTHR11086">
    <property type="entry name" value="DEOXYCYTIDYLATE DEAMINASE-RELATED"/>
    <property type="match status" value="1"/>
</dbReference>
<dbReference type="Pfam" id="PF00383">
    <property type="entry name" value="dCMP_cyt_deam_1"/>
    <property type="match status" value="1"/>
</dbReference>
<feature type="binding site" evidence="4">
    <location>
        <position position="82"/>
    </location>
    <ligand>
        <name>Zn(2+)</name>
        <dbReference type="ChEBI" id="CHEBI:29105"/>
        <note>catalytic</note>
    </ligand>
</feature>
<dbReference type="PANTHER" id="PTHR11086:SF18">
    <property type="entry name" value="DEOXYCYTIDYLATE DEAMINASE"/>
    <property type="match status" value="1"/>
</dbReference>
<keyword evidence="4" id="KW-0479">Metal-binding</keyword>
<dbReference type="GO" id="GO:0006220">
    <property type="term" value="P:pyrimidine nucleotide metabolic process"/>
    <property type="evidence" value="ECO:0007669"/>
    <property type="project" value="InterPro"/>
</dbReference>
<dbReference type="GO" id="GO:0005737">
    <property type="term" value="C:cytoplasm"/>
    <property type="evidence" value="ECO:0007669"/>
    <property type="project" value="TreeGrafter"/>
</dbReference>
<evidence type="ECO:0000256" key="2">
    <source>
        <dbReference type="ARBA" id="ARBA00022801"/>
    </source>
</evidence>
<dbReference type="GO" id="GO:0004132">
    <property type="term" value="F:dCMP deaminase activity"/>
    <property type="evidence" value="ECO:0007669"/>
    <property type="project" value="InterPro"/>
</dbReference>
<keyword evidence="4" id="KW-0862">Zinc</keyword>
<name>A0A1T4UV12_9GAMM</name>
<sequence length="168" mass="19306">MQEEKESKDEQHPVSLKWIRRYFKIAEQVSSWSKDPSSKIGAIIVGDKGQIISQGYNGFPRGVDDSDERYNQREIKYKLVVHAEMNAILNALYNGSSVDGATLYVHNLPVCHECAKAIIQAGIARVYIDTNINERWQESWHYTKTMFSEAKVECYYFNESDGSITRQC</sequence>
<dbReference type="InterPro" id="IPR002125">
    <property type="entry name" value="CMP_dCMP_dom"/>
</dbReference>
<proteinExistence type="predicted"/>
<dbReference type="EMBL" id="FUXX01000001">
    <property type="protein sequence ID" value="SKA56520.1"/>
    <property type="molecule type" value="Genomic_DNA"/>
</dbReference>
<reference evidence="7" key="1">
    <citation type="submission" date="2017-02" db="EMBL/GenBank/DDBJ databases">
        <authorList>
            <person name="Varghese N."/>
            <person name="Submissions S."/>
        </authorList>
    </citation>
    <scope>NUCLEOTIDE SEQUENCE [LARGE SCALE GENOMIC DNA]</scope>
    <source>
        <strain evidence="7">DSM 3072</strain>
    </source>
</reference>
<dbReference type="PROSITE" id="PS51747">
    <property type="entry name" value="CYT_DCMP_DEAMINASES_2"/>
    <property type="match status" value="1"/>
</dbReference>
<dbReference type="RefSeq" id="WP_078927700.1">
    <property type="nucleotide sequence ID" value="NZ_FUXX01000001.1"/>
</dbReference>
<evidence type="ECO:0000313" key="7">
    <source>
        <dbReference type="Proteomes" id="UP000242432"/>
    </source>
</evidence>
<gene>
    <name evidence="6" type="ORF">SAMN02745213_00019</name>
</gene>
<dbReference type="InterPro" id="IPR016473">
    <property type="entry name" value="dCMP_deaminase"/>
</dbReference>
<evidence type="ECO:0000256" key="4">
    <source>
        <dbReference type="PIRSR" id="PIRSR006019-2"/>
    </source>
</evidence>